<evidence type="ECO:0000313" key="2">
    <source>
        <dbReference type="EMBL" id="CAG8805344.1"/>
    </source>
</evidence>
<accession>A0ABN7VXJ8</accession>
<feature type="compositionally biased region" description="Polar residues" evidence="1">
    <location>
        <begin position="10"/>
        <end position="31"/>
    </location>
</feature>
<gene>
    <name evidence="2" type="ORF">GMARGA_LOCUS24069</name>
</gene>
<dbReference type="Proteomes" id="UP000789901">
    <property type="component" value="Unassembled WGS sequence"/>
</dbReference>
<evidence type="ECO:0000313" key="3">
    <source>
        <dbReference type="Proteomes" id="UP000789901"/>
    </source>
</evidence>
<comment type="caution">
    <text evidence="2">The sequence shown here is derived from an EMBL/GenBank/DDBJ whole genome shotgun (WGS) entry which is preliminary data.</text>
</comment>
<evidence type="ECO:0000256" key="1">
    <source>
        <dbReference type="SAM" id="MobiDB-lite"/>
    </source>
</evidence>
<protein>
    <submittedName>
        <fullName evidence="2">20810_t:CDS:1</fullName>
    </submittedName>
</protein>
<name>A0ABN7VXJ8_GIGMA</name>
<sequence>MHHESLALPTEQTQNASTLQDTRYKQPTQYVRISSSKKAKVSQECSPKIFK</sequence>
<reference evidence="2 3" key="1">
    <citation type="submission" date="2021-06" db="EMBL/GenBank/DDBJ databases">
        <authorList>
            <person name="Kallberg Y."/>
            <person name="Tangrot J."/>
            <person name="Rosling A."/>
        </authorList>
    </citation>
    <scope>NUCLEOTIDE SEQUENCE [LARGE SCALE GENOMIC DNA]</scope>
    <source>
        <strain evidence="2 3">120-4 pot B 10/14</strain>
    </source>
</reference>
<dbReference type="EMBL" id="CAJVQB010025003">
    <property type="protein sequence ID" value="CAG8805344.1"/>
    <property type="molecule type" value="Genomic_DNA"/>
</dbReference>
<organism evidence="2 3">
    <name type="scientific">Gigaspora margarita</name>
    <dbReference type="NCBI Taxonomy" id="4874"/>
    <lineage>
        <taxon>Eukaryota</taxon>
        <taxon>Fungi</taxon>
        <taxon>Fungi incertae sedis</taxon>
        <taxon>Mucoromycota</taxon>
        <taxon>Glomeromycotina</taxon>
        <taxon>Glomeromycetes</taxon>
        <taxon>Diversisporales</taxon>
        <taxon>Gigasporaceae</taxon>
        <taxon>Gigaspora</taxon>
    </lineage>
</organism>
<feature type="non-terminal residue" evidence="2">
    <location>
        <position position="51"/>
    </location>
</feature>
<proteinExistence type="predicted"/>
<keyword evidence="3" id="KW-1185">Reference proteome</keyword>
<feature type="region of interest" description="Disordered" evidence="1">
    <location>
        <begin position="1"/>
        <end position="31"/>
    </location>
</feature>